<name>A0A1J5PZH1_9ZZZZ</name>
<dbReference type="EMBL" id="MLJW01004970">
    <property type="protein sequence ID" value="OIQ69013.1"/>
    <property type="molecule type" value="Genomic_DNA"/>
</dbReference>
<protein>
    <submittedName>
        <fullName evidence="2">Uncharacterized protein</fullName>
    </submittedName>
</protein>
<feature type="region of interest" description="Disordered" evidence="1">
    <location>
        <begin position="10"/>
        <end position="37"/>
    </location>
</feature>
<gene>
    <name evidence="2" type="ORF">GALL_493920</name>
</gene>
<dbReference type="AlphaFoldDB" id="A0A1J5PZH1"/>
<reference evidence="2" key="1">
    <citation type="submission" date="2016-10" db="EMBL/GenBank/DDBJ databases">
        <title>Sequence of Gallionella enrichment culture.</title>
        <authorList>
            <person name="Poehlein A."/>
            <person name="Muehling M."/>
            <person name="Daniel R."/>
        </authorList>
    </citation>
    <scope>NUCLEOTIDE SEQUENCE</scope>
</reference>
<evidence type="ECO:0000256" key="1">
    <source>
        <dbReference type="SAM" id="MobiDB-lite"/>
    </source>
</evidence>
<proteinExistence type="predicted"/>
<comment type="caution">
    <text evidence="2">The sequence shown here is derived from an EMBL/GenBank/DDBJ whole genome shotgun (WGS) entry which is preliminary data.</text>
</comment>
<organism evidence="2">
    <name type="scientific">mine drainage metagenome</name>
    <dbReference type="NCBI Taxonomy" id="410659"/>
    <lineage>
        <taxon>unclassified sequences</taxon>
        <taxon>metagenomes</taxon>
        <taxon>ecological metagenomes</taxon>
    </lineage>
</organism>
<accession>A0A1J5PZH1</accession>
<evidence type="ECO:0000313" key="2">
    <source>
        <dbReference type="EMBL" id="OIQ69013.1"/>
    </source>
</evidence>
<sequence>MCWRLCIRPGRDERDTSTDPRTLDRRRASAYAGDPAGWKNDTDGVLDYVDEAECDQEKEFATLKAARSWATRNRRRDLWSQPDLVVLEYPDAGRRDQDATSVQHERYIGDGCGWESVQA</sequence>
<feature type="compositionally biased region" description="Basic and acidic residues" evidence="1">
    <location>
        <begin position="10"/>
        <end position="27"/>
    </location>
</feature>